<name>A0A0A8YCW8_ARUDO</name>
<proteinExistence type="predicted"/>
<reference evidence="1" key="2">
    <citation type="journal article" date="2015" name="Data Brief">
        <title>Shoot transcriptome of the giant reed, Arundo donax.</title>
        <authorList>
            <person name="Barrero R.A."/>
            <person name="Guerrero F.D."/>
            <person name="Moolhuijzen P."/>
            <person name="Goolsby J.A."/>
            <person name="Tidwell J."/>
            <person name="Bellgard S.E."/>
            <person name="Bellgard M.I."/>
        </authorList>
    </citation>
    <scope>NUCLEOTIDE SEQUENCE</scope>
    <source>
        <tissue evidence="1">Shoot tissue taken approximately 20 cm above the soil surface</tissue>
    </source>
</reference>
<dbReference type="AlphaFoldDB" id="A0A0A8YCW8"/>
<dbReference type="EMBL" id="GBRH01274497">
    <property type="protein sequence ID" value="JAD23398.1"/>
    <property type="molecule type" value="Transcribed_RNA"/>
</dbReference>
<reference evidence="1" key="1">
    <citation type="submission" date="2014-09" db="EMBL/GenBank/DDBJ databases">
        <authorList>
            <person name="Magalhaes I.L.F."/>
            <person name="Oliveira U."/>
            <person name="Santos F.R."/>
            <person name="Vidigal T.H.D.A."/>
            <person name="Brescovit A.D."/>
            <person name="Santos A.J."/>
        </authorList>
    </citation>
    <scope>NUCLEOTIDE SEQUENCE</scope>
    <source>
        <tissue evidence="1">Shoot tissue taken approximately 20 cm above the soil surface</tissue>
    </source>
</reference>
<organism evidence="1">
    <name type="scientific">Arundo donax</name>
    <name type="common">Giant reed</name>
    <name type="synonym">Donax arundinaceus</name>
    <dbReference type="NCBI Taxonomy" id="35708"/>
    <lineage>
        <taxon>Eukaryota</taxon>
        <taxon>Viridiplantae</taxon>
        <taxon>Streptophyta</taxon>
        <taxon>Embryophyta</taxon>
        <taxon>Tracheophyta</taxon>
        <taxon>Spermatophyta</taxon>
        <taxon>Magnoliopsida</taxon>
        <taxon>Liliopsida</taxon>
        <taxon>Poales</taxon>
        <taxon>Poaceae</taxon>
        <taxon>PACMAD clade</taxon>
        <taxon>Arundinoideae</taxon>
        <taxon>Arundineae</taxon>
        <taxon>Arundo</taxon>
    </lineage>
</organism>
<sequence length="44" mass="5117">MNDILGMVKFLEKLDNFPLLHRGNLGQFYALLSLQIKTIQIKEI</sequence>
<evidence type="ECO:0000313" key="1">
    <source>
        <dbReference type="EMBL" id="JAD23398.1"/>
    </source>
</evidence>
<protein>
    <submittedName>
        <fullName evidence="1">Uncharacterized protein</fullName>
    </submittedName>
</protein>
<accession>A0A0A8YCW8</accession>